<dbReference type="Pfam" id="PF05729">
    <property type="entry name" value="NACHT"/>
    <property type="match status" value="1"/>
</dbReference>
<keyword evidence="3" id="KW-1185">Reference proteome</keyword>
<dbReference type="RefSeq" id="WP_132098318.1">
    <property type="nucleotide sequence ID" value="NZ_SMDA01000004.1"/>
</dbReference>
<organism evidence="2 3">
    <name type="scientific">Gulbenkiania mobilis</name>
    <dbReference type="NCBI Taxonomy" id="397457"/>
    <lineage>
        <taxon>Bacteria</taxon>
        <taxon>Pseudomonadati</taxon>
        <taxon>Pseudomonadota</taxon>
        <taxon>Betaproteobacteria</taxon>
        <taxon>Neisseriales</taxon>
        <taxon>Chromobacteriaceae</taxon>
        <taxon>Gulbenkiania</taxon>
    </lineage>
</organism>
<dbReference type="Gene3D" id="3.40.50.300">
    <property type="entry name" value="P-loop containing nucleotide triphosphate hydrolases"/>
    <property type="match status" value="1"/>
</dbReference>
<dbReference type="InterPro" id="IPR027417">
    <property type="entry name" value="P-loop_NTPase"/>
</dbReference>
<protein>
    <submittedName>
        <fullName evidence="2">NACHT domain-containing protein</fullName>
    </submittedName>
</protein>
<dbReference type="Gene3D" id="2.160.20.80">
    <property type="entry name" value="E3 ubiquitin-protein ligase SopA"/>
    <property type="match status" value="1"/>
</dbReference>
<reference evidence="2 3" key="1">
    <citation type="submission" date="2019-03" db="EMBL/GenBank/DDBJ databases">
        <title>Genomic Encyclopedia of Type Strains, Phase IV (KMG-IV): sequencing the most valuable type-strain genomes for metagenomic binning, comparative biology and taxonomic classification.</title>
        <authorList>
            <person name="Goeker M."/>
        </authorList>
    </citation>
    <scope>NUCLEOTIDE SEQUENCE [LARGE SCALE GENOMIC DNA]</scope>
    <source>
        <strain evidence="2 3">DSM 18507</strain>
    </source>
</reference>
<proteinExistence type="predicted"/>
<evidence type="ECO:0000313" key="3">
    <source>
        <dbReference type="Proteomes" id="UP000294801"/>
    </source>
</evidence>
<comment type="caution">
    <text evidence="2">The sequence shown here is derived from an EMBL/GenBank/DDBJ whole genome shotgun (WGS) entry which is preliminary data.</text>
</comment>
<evidence type="ECO:0000259" key="1">
    <source>
        <dbReference type="Pfam" id="PF05729"/>
    </source>
</evidence>
<gene>
    <name evidence="2" type="ORF">EV669_104169</name>
</gene>
<feature type="domain" description="NACHT" evidence="1">
    <location>
        <begin position="176"/>
        <end position="321"/>
    </location>
</feature>
<dbReference type="EMBL" id="SMDA01000004">
    <property type="protein sequence ID" value="TCW31801.1"/>
    <property type="molecule type" value="Genomic_DNA"/>
</dbReference>
<evidence type="ECO:0000313" key="2">
    <source>
        <dbReference type="EMBL" id="TCW31801.1"/>
    </source>
</evidence>
<dbReference type="Proteomes" id="UP000294801">
    <property type="component" value="Unassembled WGS sequence"/>
</dbReference>
<dbReference type="SUPFAM" id="SSF52540">
    <property type="entry name" value="P-loop containing nucleoside triphosphate hydrolases"/>
    <property type="match status" value="1"/>
</dbReference>
<name>A0ABY2CWU4_GULMO</name>
<sequence>MSKNEFDTAFALASALEHQLLQLAPDAQAFTHHHELWVFVSRPQITSPDGLKAAADILGAPLPPDVFAVHYVLIHWDPRSHLQTNKSSDDLEQVSLQLGKSAVTKAFALRRLLDLPATFEKSQQALIDEALSPLALLHAQPIAMRLIDNEGESYSNAAEKLSKLIDDSATMGSGLVFIEAEAGRGKTILLASQAQKMREQWNGKLPIYIPLRKLPLESGVAWESITQLIGIVGEGSERLIRAVKSGLVTLFLDGIDEVSGRYDKNLIRDLLELMTGRLRSTESAVVLSGRKTEARHLSPQEWAIFSVELPNLETDDFRTYVGSVVDGVVRQRAEPVEIPEEYVDLVGERLVDDQVKRERDDIVQWIIEVLPELAQEPSLFFVQGLAAIAIGRRAGNRAPLRSPEGKLDVPPVWDVCLIAALYACLRECTKIDIVAKANYSVEGQMLVLQGLAAIASAPSLANIPTPYELIPDAFGVDPVNAPEVNVAIVRQNAKHALLYATEAAGAYRPQFLSDWIRCSLLAQIFKSCPPVGKLNRAEVLKLAASATRAKYTFELLLPSMLEDELVHAEWLDALNAAVADKIEAASANQWSLRAAVGDERLGAPVQNPLPLAEITDEEFVGFTIGEEFSGSDFMLDGSLFVNSSIACARLNGVSMRGVVFTNCEVSKLELIDCEGPITFEACTLSDVVITNIQSKFKPALQFRNCSFLGTGNVISQFKPAFSENEYEVVATFQSCFTEGEIQNLLRGDWAGNDQPLIGITHKEKAPLISRGEACLRRALRAFFPSHIGAGSALQARKYIRLSALGRGSMPPGSPGQEQLQQIFESVGFSTGGRSDHLYGPWSGVAGASSAGMALRNELVDFLLDSSNQGKTVQLLIQKLEAHF</sequence>
<accession>A0ABY2CWU4</accession>
<dbReference type="InterPro" id="IPR007111">
    <property type="entry name" value="NACHT_NTPase"/>
</dbReference>